<gene>
    <name evidence="1" type="ORF">M440DRAFT_1298723</name>
</gene>
<evidence type="ECO:0000313" key="1">
    <source>
        <dbReference type="EMBL" id="PTB71642.1"/>
    </source>
</evidence>
<evidence type="ECO:0000313" key="2">
    <source>
        <dbReference type="Proteomes" id="UP000240760"/>
    </source>
</evidence>
<sequence>SDTAARGAILALKATTDLSSTEIAALLHGVSARQVNRVYSRAIKAGFDPAARPLQISDALVADRPKSGSPEEE</sequence>
<feature type="non-terminal residue" evidence="1">
    <location>
        <position position="1"/>
    </location>
</feature>
<accession>A0A2T4BQQ1</accession>
<evidence type="ECO:0008006" key="3">
    <source>
        <dbReference type="Google" id="ProtNLM"/>
    </source>
</evidence>
<protein>
    <recommendedName>
        <fullName evidence="3">RNA polymerase sigma factor 70 region 4 type 2 domain-containing protein</fullName>
    </recommendedName>
</protein>
<feature type="non-terminal residue" evidence="1">
    <location>
        <position position="73"/>
    </location>
</feature>
<reference evidence="1 2" key="1">
    <citation type="submission" date="2016-07" db="EMBL/GenBank/DDBJ databases">
        <title>Multiple horizontal gene transfer events from other fungi enriched the ability of initially mycotrophic Trichoderma (Ascomycota) to feed on dead plant biomass.</title>
        <authorList>
            <consortium name="DOE Joint Genome Institute"/>
            <person name="Aerts A."/>
            <person name="Atanasova L."/>
            <person name="Chenthamara K."/>
            <person name="Zhang J."/>
            <person name="Grujic M."/>
            <person name="Henrissat B."/>
            <person name="Kuo A."/>
            <person name="Salamov A."/>
            <person name="Lipzen A."/>
            <person name="Labutti K."/>
            <person name="Barry K."/>
            <person name="Miao Y."/>
            <person name="Rahimi M.J."/>
            <person name="Shen Q."/>
            <person name="Grigoriev I.V."/>
            <person name="Kubicek C.P."/>
            <person name="Druzhinina I.S."/>
        </authorList>
    </citation>
    <scope>NUCLEOTIDE SEQUENCE [LARGE SCALE GENOMIC DNA]</scope>
    <source>
        <strain evidence="1 2">ATCC 18648</strain>
    </source>
</reference>
<organism evidence="1 2">
    <name type="scientific">Trichoderma longibrachiatum ATCC 18648</name>
    <dbReference type="NCBI Taxonomy" id="983965"/>
    <lineage>
        <taxon>Eukaryota</taxon>
        <taxon>Fungi</taxon>
        <taxon>Dikarya</taxon>
        <taxon>Ascomycota</taxon>
        <taxon>Pezizomycotina</taxon>
        <taxon>Sordariomycetes</taxon>
        <taxon>Hypocreomycetidae</taxon>
        <taxon>Hypocreales</taxon>
        <taxon>Hypocreaceae</taxon>
        <taxon>Trichoderma</taxon>
    </lineage>
</organism>
<dbReference type="OrthoDB" id="5415741at2759"/>
<dbReference type="Proteomes" id="UP000240760">
    <property type="component" value="Unassembled WGS sequence"/>
</dbReference>
<dbReference type="EMBL" id="KZ679147">
    <property type="protein sequence ID" value="PTB71642.1"/>
    <property type="molecule type" value="Genomic_DNA"/>
</dbReference>
<proteinExistence type="predicted"/>
<keyword evidence="2" id="KW-1185">Reference proteome</keyword>
<dbReference type="STRING" id="983965.A0A2T4BQQ1"/>
<dbReference type="AlphaFoldDB" id="A0A2T4BQQ1"/>
<name>A0A2T4BQQ1_TRILO</name>